<evidence type="ECO:0000313" key="4">
    <source>
        <dbReference type="Proteomes" id="UP000515506"/>
    </source>
</evidence>
<dbReference type="InterPro" id="IPR025375">
    <property type="entry name" value="DUF4365"/>
</dbReference>
<organism evidence="3 4">
    <name type="scientific">Pseudoxanthomonas mexicana</name>
    <dbReference type="NCBI Taxonomy" id="128785"/>
    <lineage>
        <taxon>Bacteria</taxon>
        <taxon>Pseudomonadati</taxon>
        <taxon>Pseudomonadota</taxon>
        <taxon>Gammaproteobacteria</taxon>
        <taxon>Lysobacterales</taxon>
        <taxon>Lysobacteraceae</taxon>
        <taxon>Pseudoxanthomonas</taxon>
    </lineage>
</organism>
<feature type="region of interest" description="Disordered" evidence="1">
    <location>
        <begin position="159"/>
        <end position="193"/>
    </location>
</feature>
<reference evidence="3 4" key="1">
    <citation type="submission" date="2020-08" db="EMBL/GenBank/DDBJ databases">
        <title>Streptomycin resistant and MDR strain, P. mexicana.</title>
        <authorList>
            <person name="Ganesh-kumar S."/>
            <person name="Zhe T."/>
            <person name="Yu Z."/>
            <person name="Min Y."/>
        </authorList>
    </citation>
    <scope>NUCLEOTIDE SEQUENCE [LARGE SCALE GENOMIC DNA]</scope>
    <source>
        <strain evidence="3 4">GTZY</strain>
    </source>
</reference>
<gene>
    <name evidence="3" type="ORF">H4W19_01565</name>
</gene>
<dbReference type="EMBL" id="CP060028">
    <property type="protein sequence ID" value="QND80521.1"/>
    <property type="molecule type" value="Genomic_DNA"/>
</dbReference>
<accession>A0ABX6RDC8</accession>
<keyword evidence="4" id="KW-1185">Reference proteome</keyword>
<dbReference type="RefSeq" id="WP_185895735.1">
    <property type="nucleotide sequence ID" value="NZ_CP060028.1"/>
</dbReference>
<evidence type="ECO:0000256" key="1">
    <source>
        <dbReference type="SAM" id="MobiDB-lite"/>
    </source>
</evidence>
<feature type="domain" description="DUF4365" evidence="2">
    <location>
        <begin position="11"/>
        <end position="133"/>
    </location>
</feature>
<dbReference type="Pfam" id="PF14280">
    <property type="entry name" value="DUF4365"/>
    <property type="match status" value="1"/>
</dbReference>
<proteinExistence type="predicted"/>
<evidence type="ECO:0000313" key="3">
    <source>
        <dbReference type="EMBL" id="QND80521.1"/>
    </source>
</evidence>
<sequence>MNLPKSQKIGRLAELAVDDVFTSWGWNVGQDHIDIGYDLCVTPDYNAYQGVRFLVQVKGTASFAEKSPSAPVFRSRLRQYATDVLPVFILRVAADSTIYWIHAQAWAANNQEALKGKGKGRVNFDPSQTLADRATFEKYLKAVCEPLLLTKDRLSIDQSERPFTPMGSGRPARKQPESPATRNQAPEARLSFRPVRTPENIARLRDAFDYGLPRSFDVDSFNIDPPVGFPELLKPLDLSRGKLTMKRLESQPGHVFICSGREYSVLSQELKVPADLFTGARGIGISNELHSSPLDVTLRITQEGDRFKADLNLAIRAKAIYGKPLHHFYDLAPLANWAEHVAAEDAMVLSLDFGGVREELKTSIDSLSNLLPVFQRIRSLSRLHMVARALKSDFTLRDADVFSVEDFQDIDFAYELLRGARRSVSLGPMEVDPISREARDLVKSPGALYCRTQWLFEVAARSVGEIPVEIDMSGYVMEEIPGTNKVLISKGEDAQAWVMHEKHTDASSRIVRNRPS</sequence>
<name>A0ABX6RDC8_PSEMX</name>
<protein>
    <submittedName>
        <fullName evidence="3">DUF4365 domain-containing protein</fullName>
    </submittedName>
</protein>
<dbReference type="Proteomes" id="UP000515506">
    <property type="component" value="Chromosome"/>
</dbReference>
<evidence type="ECO:0000259" key="2">
    <source>
        <dbReference type="Pfam" id="PF14280"/>
    </source>
</evidence>